<name>A0A9N9KBB2_9GLOM</name>
<evidence type="ECO:0000313" key="3">
    <source>
        <dbReference type="Proteomes" id="UP000789405"/>
    </source>
</evidence>
<proteinExistence type="predicted"/>
<keyword evidence="1" id="KW-0812">Transmembrane</keyword>
<evidence type="ECO:0000256" key="1">
    <source>
        <dbReference type="SAM" id="Phobius"/>
    </source>
</evidence>
<evidence type="ECO:0000313" key="2">
    <source>
        <dbReference type="EMBL" id="CAG8820318.1"/>
    </source>
</evidence>
<keyword evidence="3" id="KW-1185">Reference proteome</keyword>
<dbReference type="AlphaFoldDB" id="A0A9N9KBB2"/>
<accession>A0A9N9KBB2</accession>
<comment type="caution">
    <text evidence="2">The sequence shown here is derived from an EMBL/GenBank/DDBJ whole genome shotgun (WGS) entry which is preliminary data.</text>
</comment>
<reference evidence="2" key="1">
    <citation type="submission" date="2021-06" db="EMBL/GenBank/DDBJ databases">
        <authorList>
            <person name="Kallberg Y."/>
            <person name="Tangrot J."/>
            <person name="Rosling A."/>
        </authorList>
    </citation>
    <scope>NUCLEOTIDE SEQUENCE</scope>
    <source>
        <strain evidence="2">MA453B</strain>
    </source>
</reference>
<organism evidence="2 3">
    <name type="scientific">Dentiscutata erythropus</name>
    <dbReference type="NCBI Taxonomy" id="1348616"/>
    <lineage>
        <taxon>Eukaryota</taxon>
        <taxon>Fungi</taxon>
        <taxon>Fungi incertae sedis</taxon>
        <taxon>Mucoromycota</taxon>
        <taxon>Glomeromycotina</taxon>
        <taxon>Glomeromycetes</taxon>
        <taxon>Diversisporales</taxon>
        <taxon>Gigasporaceae</taxon>
        <taxon>Dentiscutata</taxon>
    </lineage>
</organism>
<keyword evidence="1" id="KW-1133">Transmembrane helix</keyword>
<sequence length="42" mass="4781">HPMTLIRLLAVINEDILIIILTVLNLKKMTVHVLLESVSDEE</sequence>
<protein>
    <submittedName>
        <fullName evidence="2">3852_t:CDS:1</fullName>
    </submittedName>
</protein>
<keyword evidence="1" id="KW-0472">Membrane</keyword>
<feature type="non-terminal residue" evidence="2">
    <location>
        <position position="1"/>
    </location>
</feature>
<feature type="non-terminal residue" evidence="2">
    <location>
        <position position="42"/>
    </location>
</feature>
<feature type="transmembrane region" description="Helical" evidence="1">
    <location>
        <begin position="6"/>
        <end position="26"/>
    </location>
</feature>
<dbReference type="Proteomes" id="UP000789405">
    <property type="component" value="Unassembled WGS sequence"/>
</dbReference>
<gene>
    <name evidence="2" type="ORF">DERYTH_LOCUS26936</name>
</gene>
<dbReference type="EMBL" id="CAJVPY010059167">
    <property type="protein sequence ID" value="CAG8820318.1"/>
    <property type="molecule type" value="Genomic_DNA"/>
</dbReference>